<comment type="caution">
    <text evidence="2">The sequence shown here is derived from an EMBL/GenBank/DDBJ whole genome shotgun (WGS) entry which is preliminary data.</text>
</comment>
<dbReference type="CDD" id="cd05233">
    <property type="entry name" value="SDR_c"/>
    <property type="match status" value="1"/>
</dbReference>
<dbReference type="SUPFAM" id="SSF51735">
    <property type="entry name" value="NAD(P)-binding Rossmann-fold domains"/>
    <property type="match status" value="1"/>
</dbReference>
<dbReference type="RefSeq" id="WP_378282771.1">
    <property type="nucleotide sequence ID" value="NZ_JBHSON010000020.1"/>
</dbReference>
<evidence type="ECO:0000256" key="1">
    <source>
        <dbReference type="ARBA" id="ARBA00006484"/>
    </source>
</evidence>
<sequence>MPLVLVTGDPAGVGGAVVPRLVAAGHEVVFAHRGGAAEAVAEMAAMAAAGGGAVLARELAADDEPELRAMVREAEEEIGPLAAVVACAVDRVTEGPATAGPAEAADAVSGPGTEVWAAATGGMDGAYHAVRTVIFSFVRRRGGRVIAVTSAAGLDGDPDRPLESAAAAGVVGFVRSVAKEYAGYGVTANAVAAAPAAAGAPETAQVADVVAFLVSDQAASLTGQVLRAGAEPAA</sequence>
<evidence type="ECO:0000313" key="3">
    <source>
        <dbReference type="Proteomes" id="UP001596074"/>
    </source>
</evidence>
<comment type="similarity">
    <text evidence="1">Belongs to the short-chain dehydrogenases/reductases (SDR) family.</text>
</comment>
<keyword evidence="3" id="KW-1185">Reference proteome</keyword>
<name>A0ABW0ZVA2_9ACTN</name>
<dbReference type="Pfam" id="PF00106">
    <property type="entry name" value="adh_short"/>
    <property type="match status" value="1"/>
</dbReference>
<dbReference type="EMBL" id="JBHSON010000020">
    <property type="protein sequence ID" value="MFC5747151.1"/>
    <property type="molecule type" value="Genomic_DNA"/>
</dbReference>
<organism evidence="2 3">
    <name type="scientific">Actinomadura rugatobispora</name>
    <dbReference type="NCBI Taxonomy" id="1994"/>
    <lineage>
        <taxon>Bacteria</taxon>
        <taxon>Bacillati</taxon>
        <taxon>Actinomycetota</taxon>
        <taxon>Actinomycetes</taxon>
        <taxon>Streptosporangiales</taxon>
        <taxon>Thermomonosporaceae</taxon>
        <taxon>Actinomadura</taxon>
    </lineage>
</organism>
<dbReference type="PANTHER" id="PTHR42879">
    <property type="entry name" value="3-OXOACYL-(ACYL-CARRIER-PROTEIN) REDUCTASE"/>
    <property type="match status" value="1"/>
</dbReference>
<dbReference type="PRINTS" id="PR00081">
    <property type="entry name" value="GDHRDH"/>
</dbReference>
<dbReference type="InterPro" id="IPR036291">
    <property type="entry name" value="NAD(P)-bd_dom_sf"/>
</dbReference>
<evidence type="ECO:0000313" key="2">
    <source>
        <dbReference type="EMBL" id="MFC5747151.1"/>
    </source>
</evidence>
<protein>
    <submittedName>
        <fullName evidence="2">SDR family NAD(P)-dependent oxidoreductase</fullName>
    </submittedName>
</protein>
<dbReference type="PANTHER" id="PTHR42879:SF2">
    <property type="entry name" value="3-OXOACYL-[ACYL-CARRIER-PROTEIN] REDUCTASE FABG"/>
    <property type="match status" value="1"/>
</dbReference>
<reference evidence="3" key="1">
    <citation type="journal article" date="2019" name="Int. J. Syst. Evol. Microbiol.">
        <title>The Global Catalogue of Microorganisms (GCM) 10K type strain sequencing project: providing services to taxonomists for standard genome sequencing and annotation.</title>
        <authorList>
            <consortium name="The Broad Institute Genomics Platform"/>
            <consortium name="The Broad Institute Genome Sequencing Center for Infectious Disease"/>
            <person name="Wu L."/>
            <person name="Ma J."/>
        </authorList>
    </citation>
    <scope>NUCLEOTIDE SEQUENCE [LARGE SCALE GENOMIC DNA]</scope>
    <source>
        <strain evidence="3">KCTC 42087</strain>
    </source>
</reference>
<proteinExistence type="inferred from homology"/>
<gene>
    <name evidence="2" type="ORF">ACFPZN_16095</name>
</gene>
<accession>A0ABW0ZVA2</accession>
<dbReference type="Proteomes" id="UP001596074">
    <property type="component" value="Unassembled WGS sequence"/>
</dbReference>
<dbReference type="InterPro" id="IPR050259">
    <property type="entry name" value="SDR"/>
</dbReference>
<dbReference type="Gene3D" id="3.40.50.720">
    <property type="entry name" value="NAD(P)-binding Rossmann-like Domain"/>
    <property type="match status" value="1"/>
</dbReference>
<dbReference type="InterPro" id="IPR002347">
    <property type="entry name" value="SDR_fam"/>
</dbReference>